<gene>
    <name evidence="9" type="ORF">LUZ63_016603</name>
</gene>
<evidence type="ECO:0000256" key="3">
    <source>
        <dbReference type="ARBA" id="ARBA00022692"/>
    </source>
</evidence>
<dbReference type="GO" id="GO:0012505">
    <property type="term" value="C:endomembrane system"/>
    <property type="evidence" value="ECO:0007669"/>
    <property type="project" value="UniProtKB-ARBA"/>
</dbReference>
<evidence type="ECO:0000313" key="10">
    <source>
        <dbReference type="Proteomes" id="UP001151287"/>
    </source>
</evidence>
<keyword evidence="4 8" id="KW-0653">Protein transport</keyword>
<reference evidence="9" key="1">
    <citation type="journal article" date="2022" name="Cell">
        <title>Repeat-based holocentromeres influence genome architecture and karyotype evolution.</title>
        <authorList>
            <person name="Hofstatter P.G."/>
            <person name="Thangavel G."/>
            <person name="Lux T."/>
            <person name="Neumann P."/>
            <person name="Vondrak T."/>
            <person name="Novak P."/>
            <person name="Zhang M."/>
            <person name="Costa L."/>
            <person name="Castellani M."/>
            <person name="Scott A."/>
            <person name="Toegelov H."/>
            <person name="Fuchs J."/>
            <person name="Mata-Sucre Y."/>
            <person name="Dias Y."/>
            <person name="Vanzela A.L.L."/>
            <person name="Huettel B."/>
            <person name="Almeida C.C.S."/>
            <person name="Simkova H."/>
            <person name="Souza G."/>
            <person name="Pedrosa-Harand A."/>
            <person name="Macas J."/>
            <person name="Mayer K.F.X."/>
            <person name="Houben A."/>
            <person name="Marques A."/>
        </authorList>
    </citation>
    <scope>NUCLEOTIDE SEQUENCE</scope>
    <source>
        <strain evidence="9">RhyBre1mFocal</strain>
    </source>
</reference>
<dbReference type="GO" id="GO:0015031">
    <property type="term" value="P:protein transport"/>
    <property type="evidence" value="ECO:0007669"/>
    <property type="project" value="UniProtKB-KW"/>
</dbReference>
<dbReference type="GO" id="GO:0016192">
    <property type="term" value="P:vesicle-mediated transport"/>
    <property type="evidence" value="ECO:0007669"/>
    <property type="project" value="InterPro"/>
</dbReference>
<dbReference type="PANTHER" id="PTHR23137:SF29">
    <property type="entry name" value="VESICLE TRANSPORT PROTEIN"/>
    <property type="match status" value="1"/>
</dbReference>
<dbReference type="AlphaFoldDB" id="A0A9P9ZAR6"/>
<keyword evidence="10" id="KW-1185">Reference proteome</keyword>
<keyword evidence="2 8" id="KW-0813">Transport</keyword>
<feature type="transmembrane region" description="Helical" evidence="8">
    <location>
        <begin position="69"/>
        <end position="89"/>
    </location>
</feature>
<keyword evidence="3 8" id="KW-0812">Transmembrane</keyword>
<protein>
    <recommendedName>
        <fullName evidence="8">Vesicle transport protein</fullName>
    </recommendedName>
</protein>
<evidence type="ECO:0000256" key="7">
    <source>
        <dbReference type="ARBA" id="ARBA00025800"/>
    </source>
</evidence>
<keyword evidence="5 8" id="KW-1133">Transmembrane helix</keyword>
<name>A0A9P9ZAR6_9POAL</name>
<comment type="caution">
    <text evidence="9">The sequence shown here is derived from an EMBL/GenBank/DDBJ whole genome shotgun (WGS) entry which is preliminary data.</text>
</comment>
<proteinExistence type="inferred from homology"/>
<accession>A0A9P9ZAR6</accession>
<dbReference type="InterPro" id="IPR007305">
    <property type="entry name" value="Vesicle_transpt_Got1/SFT2"/>
</dbReference>
<dbReference type="OrthoDB" id="73614at2759"/>
<dbReference type="InterPro" id="IPR011691">
    <property type="entry name" value="Vesicle_transpt_SFT2"/>
</dbReference>
<sequence>MDALRRLQQNLFSAEDEEGQQQEDDLLGDYQGLCNLSPIQRIYGFGGCLLAGLVFMLLSLVTFVRPIKFALLFTLGNVAAVGSTTFIIGPTQQFKMMFDRVRVLATAIYAGCVLLALICALLIHNKILTLIAIIVEICALTWYGLSYIPFARKIVSDMFIRVFDTEI</sequence>
<dbReference type="GO" id="GO:0016020">
    <property type="term" value="C:membrane"/>
    <property type="evidence" value="ECO:0007669"/>
    <property type="project" value="UniProtKB-SubCell"/>
</dbReference>
<evidence type="ECO:0000256" key="6">
    <source>
        <dbReference type="ARBA" id="ARBA00023136"/>
    </source>
</evidence>
<comment type="similarity">
    <text evidence="7 8">Belongs to the SFT2 family.</text>
</comment>
<feature type="transmembrane region" description="Helical" evidence="8">
    <location>
        <begin position="129"/>
        <end position="151"/>
    </location>
</feature>
<feature type="transmembrane region" description="Helical" evidence="8">
    <location>
        <begin position="101"/>
        <end position="123"/>
    </location>
</feature>
<keyword evidence="6 8" id="KW-0472">Membrane</keyword>
<dbReference type="Proteomes" id="UP001151287">
    <property type="component" value="Unassembled WGS sequence"/>
</dbReference>
<comment type="subcellular location">
    <subcellularLocation>
        <location evidence="1 8">Membrane</location>
        <topology evidence="1 8">Multi-pass membrane protein</topology>
    </subcellularLocation>
</comment>
<dbReference type="GO" id="GO:0005737">
    <property type="term" value="C:cytoplasm"/>
    <property type="evidence" value="ECO:0007669"/>
    <property type="project" value="UniProtKB-ARBA"/>
</dbReference>
<dbReference type="PANTHER" id="PTHR23137">
    <property type="entry name" value="VESICLE TRANSPORT PROTEIN-RELATED"/>
    <property type="match status" value="1"/>
</dbReference>
<dbReference type="EMBL" id="JAMQYH010000005">
    <property type="protein sequence ID" value="KAJ1685213.1"/>
    <property type="molecule type" value="Genomic_DNA"/>
</dbReference>
<evidence type="ECO:0000313" key="9">
    <source>
        <dbReference type="EMBL" id="KAJ1685213.1"/>
    </source>
</evidence>
<organism evidence="9 10">
    <name type="scientific">Rhynchospora breviuscula</name>
    <dbReference type="NCBI Taxonomy" id="2022672"/>
    <lineage>
        <taxon>Eukaryota</taxon>
        <taxon>Viridiplantae</taxon>
        <taxon>Streptophyta</taxon>
        <taxon>Embryophyta</taxon>
        <taxon>Tracheophyta</taxon>
        <taxon>Spermatophyta</taxon>
        <taxon>Magnoliopsida</taxon>
        <taxon>Liliopsida</taxon>
        <taxon>Poales</taxon>
        <taxon>Cyperaceae</taxon>
        <taxon>Cyperoideae</taxon>
        <taxon>Rhynchosporeae</taxon>
        <taxon>Rhynchospora</taxon>
    </lineage>
</organism>
<comment type="function">
    <text evidence="8">May be involved in fusion of retrograde transport vesicles derived from an endocytic compartment with the Golgi complex.</text>
</comment>
<evidence type="ECO:0000256" key="1">
    <source>
        <dbReference type="ARBA" id="ARBA00004141"/>
    </source>
</evidence>
<evidence type="ECO:0000256" key="4">
    <source>
        <dbReference type="ARBA" id="ARBA00022927"/>
    </source>
</evidence>
<feature type="transmembrane region" description="Helical" evidence="8">
    <location>
        <begin position="42"/>
        <end position="63"/>
    </location>
</feature>
<evidence type="ECO:0000256" key="5">
    <source>
        <dbReference type="ARBA" id="ARBA00022989"/>
    </source>
</evidence>
<evidence type="ECO:0000256" key="2">
    <source>
        <dbReference type="ARBA" id="ARBA00022448"/>
    </source>
</evidence>
<evidence type="ECO:0000256" key="8">
    <source>
        <dbReference type="RuleBase" id="RU363111"/>
    </source>
</evidence>
<dbReference type="Pfam" id="PF04178">
    <property type="entry name" value="Got1"/>
    <property type="match status" value="1"/>
</dbReference>